<dbReference type="InterPro" id="IPR005564">
    <property type="entry name" value="Major_capsid_GpE"/>
</dbReference>
<keyword evidence="2" id="KW-1185">Reference proteome</keyword>
<gene>
    <name evidence="1" type="ORF">SAMN06265182_0998</name>
</gene>
<dbReference type="OrthoDB" id="360790at2"/>
<dbReference type="EMBL" id="OBEI01000003">
    <property type="protein sequence ID" value="SNZ07748.1"/>
    <property type="molecule type" value="Genomic_DNA"/>
</dbReference>
<sequence length="319" mass="35305">MGMQINLSKFLTPQKIKDYISTSPYKPKVITKELYSRDVDTYESAVYPYAEIQEVTGNVPLVLRGGHPVNVAGDSAKYNFIEVQPVDITETLNPVDLVNMKALGDVAVEKIVRQKVQKFHKIVLDTVEALASQTLSGKISYQIKTQAGLDLYEVNFGTVADLSPSTAPANLKDLYNLLVDMEGKLQEKGYGQEVKVYAGKQAYGKILEIAFSYSGKTIKVEEKDGGIYIGNYFIKPITTGYKDKDGNFVRAVPDNKIKMIDKSAPFRLRYLAIDDLRANLKAMPLFVAQKPEGKTIELEGQSKPLPIPVTDAIVDATIV</sequence>
<dbReference type="Pfam" id="PF03864">
    <property type="entry name" value="Phage_cap_E"/>
    <property type="match status" value="1"/>
</dbReference>
<evidence type="ECO:0000313" key="1">
    <source>
        <dbReference type="EMBL" id="SNZ07748.1"/>
    </source>
</evidence>
<dbReference type="RefSeq" id="WP_097000175.1">
    <property type="nucleotide sequence ID" value="NZ_OBEI01000003.1"/>
</dbReference>
<proteinExistence type="predicted"/>
<evidence type="ECO:0000313" key="2">
    <source>
        <dbReference type="Proteomes" id="UP000219036"/>
    </source>
</evidence>
<dbReference type="AlphaFoldDB" id="A0A285NEP6"/>
<dbReference type="Proteomes" id="UP000219036">
    <property type="component" value="Unassembled WGS sequence"/>
</dbReference>
<organism evidence="1 2">
    <name type="scientific">Persephonella hydrogeniphila</name>
    <dbReference type="NCBI Taxonomy" id="198703"/>
    <lineage>
        <taxon>Bacteria</taxon>
        <taxon>Pseudomonadati</taxon>
        <taxon>Aquificota</taxon>
        <taxon>Aquificia</taxon>
        <taxon>Aquificales</taxon>
        <taxon>Hydrogenothermaceae</taxon>
        <taxon>Persephonella</taxon>
    </lineage>
</organism>
<reference evidence="2" key="1">
    <citation type="submission" date="2017-09" db="EMBL/GenBank/DDBJ databases">
        <authorList>
            <person name="Varghese N."/>
            <person name="Submissions S."/>
        </authorList>
    </citation>
    <scope>NUCLEOTIDE SEQUENCE [LARGE SCALE GENOMIC DNA]</scope>
    <source>
        <strain evidence="2">DSM 15103</strain>
    </source>
</reference>
<protein>
    <submittedName>
        <fullName evidence="1">Phage major capsid protein E</fullName>
    </submittedName>
</protein>
<name>A0A285NEP6_9AQUI</name>
<accession>A0A285NEP6</accession>